<accession>F8F5E5</accession>
<organism evidence="2 3">
    <name type="scientific">Paenibacillus mucilaginosus (strain KNP414)</name>
    <dbReference type="NCBI Taxonomy" id="1036673"/>
    <lineage>
        <taxon>Bacteria</taxon>
        <taxon>Bacillati</taxon>
        <taxon>Bacillota</taxon>
        <taxon>Bacilli</taxon>
        <taxon>Bacillales</taxon>
        <taxon>Paenibacillaceae</taxon>
        <taxon>Paenibacillus</taxon>
    </lineage>
</organism>
<dbReference type="AlphaFoldDB" id="F8F5E5"/>
<dbReference type="Proteomes" id="UP000006620">
    <property type="component" value="Chromosome"/>
</dbReference>
<gene>
    <name evidence="2" type="ordered locus">KNP414_02395</name>
</gene>
<dbReference type="KEGG" id="pms:KNP414_02395"/>
<feature type="region of interest" description="Disordered" evidence="1">
    <location>
        <begin position="1"/>
        <end position="23"/>
    </location>
</feature>
<evidence type="ECO:0000313" key="2">
    <source>
        <dbReference type="EMBL" id="AEI40956.1"/>
    </source>
</evidence>
<evidence type="ECO:0000256" key="1">
    <source>
        <dbReference type="SAM" id="MobiDB-lite"/>
    </source>
</evidence>
<name>F8F5E5_PAEMK</name>
<dbReference type="HOGENOM" id="CLU_3346729_0_0_9"/>
<sequence>MLKIASICPSYGRGGGAPSNDPAERYHDYAVIWFTML</sequence>
<dbReference type="PATRIC" id="fig|1036673.3.peg.2159"/>
<dbReference type="EMBL" id="CP002869">
    <property type="protein sequence ID" value="AEI40956.1"/>
    <property type="molecule type" value="Genomic_DNA"/>
</dbReference>
<protein>
    <submittedName>
        <fullName evidence="2">Uncharacterized protein</fullName>
    </submittedName>
</protein>
<proteinExistence type="predicted"/>
<reference evidence="2 3" key="2">
    <citation type="journal article" date="2013" name="Genome Announc.">
        <title>Genome Sequence of Growth-Improving Paenibacillus mucilaginosus Strain KNP414.</title>
        <authorList>
            <person name="Lu J.J."/>
            <person name="Wang J.F."/>
            <person name="Hu X.F."/>
        </authorList>
    </citation>
    <scope>NUCLEOTIDE SEQUENCE [LARGE SCALE GENOMIC DNA]</scope>
    <source>
        <strain evidence="2 3">KNP414</strain>
    </source>
</reference>
<evidence type="ECO:0000313" key="3">
    <source>
        <dbReference type="Proteomes" id="UP000006620"/>
    </source>
</evidence>
<reference evidence="3" key="1">
    <citation type="submission" date="2011-06" db="EMBL/GenBank/DDBJ databases">
        <title>Complete genome sequence of Paenibacillus mucilaginosus KNP414.</title>
        <authorList>
            <person name="Wang J."/>
            <person name="Hu S."/>
            <person name="Hu X."/>
            <person name="Zhang B."/>
            <person name="Dong D."/>
            <person name="Zhang S."/>
            <person name="Zhao K."/>
            <person name="Wu D."/>
        </authorList>
    </citation>
    <scope>NUCLEOTIDE SEQUENCE [LARGE SCALE GENOMIC DNA]</scope>
    <source>
        <strain evidence="3">KNP414</strain>
    </source>
</reference>